<keyword evidence="7" id="KW-0479">Metal-binding</keyword>
<feature type="domain" description="Metallo-beta-lactamase" evidence="13">
    <location>
        <begin position="56"/>
        <end position="225"/>
    </location>
</feature>
<keyword evidence="15" id="KW-1185">Reference proteome</keyword>
<evidence type="ECO:0000256" key="12">
    <source>
        <dbReference type="ARBA" id="ARBA00023251"/>
    </source>
</evidence>
<keyword evidence="10 14" id="KW-0378">Hydrolase</keyword>
<evidence type="ECO:0000256" key="1">
    <source>
        <dbReference type="ARBA" id="ARBA00001526"/>
    </source>
</evidence>
<keyword evidence="11" id="KW-0862">Zinc</keyword>
<dbReference type="STRING" id="760192.Halhy_6448"/>
<dbReference type="InterPro" id="IPR058199">
    <property type="entry name" value="BlaB//VIM/IMP-1"/>
</dbReference>
<dbReference type="InterPro" id="IPR036866">
    <property type="entry name" value="RibonucZ/Hydroxyglut_hydro"/>
</dbReference>
<dbReference type="GO" id="GO:0008800">
    <property type="term" value="F:beta-lactamase activity"/>
    <property type="evidence" value="ECO:0007669"/>
    <property type="project" value="UniProtKB-EC"/>
</dbReference>
<evidence type="ECO:0000256" key="4">
    <source>
        <dbReference type="ARBA" id="ARBA00005250"/>
    </source>
</evidence>
<dbReference type="SUPFAM" id="SSF56281">
    <property type="entry name" value="Metallo-hydrolase/oxidoreductase"/>
    <property type="match status" value="1"/>
</dbReference>
<dbReference type="EMBL" id="CP002691">
    <property type="protein sequence ID" value="AEE54266.1"/>
    <property type="molecule type" value="Genomic_DNA"/>
</dbReference>
<evidence type="ECO:0000256" key="5">
    <source>
        <dbReference type="ARBA" id="ARBA00011245"/>
    </source>
</evidence>
<evidence type="ECO:0000256" key="8">
    <source>
        <dbReference type="ARBA" id="ARBA00022729"/>
    </source>
</evidence>
<dbReference type="RefSeq" id="WP_013768784.1">
    <property type="nucleotide sequence ID" value="NC_015510.1"/>
</dbReference>
<dbReference type="PANTHER" id="PTHR42951">
    <property type="entry name" value="METALLO-BETA-LACTAMASE DOMAIN-CONTAINING"/>
    <property type="match status" value="1"/>
</dbReference>
<evidence type="ECO:0000256" key="3">
    <source>
        <dbReference type="ARBA" id="ARBA00004418"/>
    </source>
</evidence>
<dbReference type="InterPro" id="IPR050855">
    <property type="entry name" value="NDM-1-like"/>
</dbReference>
<dbReference type="SMART" id="SM00849">
    <property type="entry name" value="Lactamase_B"/>
    <property type="match status" value="1"/>
</dbReference>
<sequence length="246" mass="26892">MKAFSLAVLGLALLCACTTQKLRPEYNSETLKIQALTPKTLVHVTYLNTNQWGKVPCNGMIYYNKGEAIVFDTPPNDSVSLQLIDWIEAKLKAKVKAIVVNHFHNDCLGGLNAFHQRGIPSYANQLTIDLAKANGYAVPQNGFNGVLNLKIGGEVVENRFLGEGHSKDNIVSYVPSEQVLFGGCMVKESNAGKGHLADANLGDWPKTVAKVKAQYPDARFVIPGHGKCGGKELLDYTMELFKAQQE</sequence>
<evidence type="ECO:0000256" key="11">
    <source>
        <dbReference type="ARBA" id="ARBA00022833"/>
    </source>
</evidence>
<keyword evidence="9" id="KW-0574">Periplasm</keyword>
<keyword evidence="12" id="KW-0046">Antibiotic resistance</keyword>
<comment type="subcellular location">
    <subcellularLocation>
        <location evidence="3">Periplasm</location>
    </subcellularLocation>
</comment>
<dbReference type="HOGENOM" id="CLU_068048_0_0_10"/>
<name>F4KR79_HALH1</name>
<dbReference type="InterPro" id="IPR001018">
    <property type="entry name" value="Beta-lactamase_class-B_CS"/>
</dbReference>
<keyword evidence="8" id="KW-0732">Signal</keyword>
<evidence type="ECO:0000256" key="7">
    <source>
        <dbReference type="ARBA" id="ARBA00022723"/>
    </source>
</evidence>
<dbReference type="AlphaFoldDB" id="F4KR79"/>
<dbReference type="PANTHER" id="PTHR42951:SF4">
    <property type="entry name" value="ACYL-COENZYME A THIOESTERASE MBLAC2"/>
    <property type="match status" value="1"/>
</dbReference>
<protein>
    <recommendedName>
        <fullName evidence="6">beta-lactamase</fullName>
        <ecNumber evidence="6">3.5.2.6</ecNumber>
    </recommendedName>
</protein>
<evidence type="ECO:0000313" key="14">
    <source>
        <dbReference type="EMBL" id="AEE54266.1"/>
    </source>
</evidence>
<organism evidence="14 15">
    <name type="scientific">Haliscomenobacter hydrossis (strain ATCC 27775 / DSM 1100 / LMG 10767 / O)</name>
    <dbReference type="NCBI Taxonomy" id="760192"/>
    <lineage>
        <taxon>Bacteria</taxon>
        <taxon>Pseudomonadati</taxon>
        <taxon>Bacteroidota</taxon>
        <taxon>Saprospiria</taxon>
        <taxon>Saprospirales</taxon>
        <taxon>Haliscomenobacteraceae</taxon>
        <taxon>Haliscomenobacter</taxon>
    </lineage>
</organism>
<reference key="2">
    <citation type="submission" date="2011-04" db="EMBL/GenBank/DDBJ databases">
        <title>Complete sequence of chromosome of Haliscomenobacter hydrossis DSM 1100.</title>
        <authorList>
            <consortium name="US DOE Joint Genome Institute (JGI-PGF)"/>
            <person name="Lucas S."/>
            <person name="Han J."/>
            <person name="Lapidus A."/>
            <person name="Bruce D."/>
            <person name="Goodwin L."/>
            <person name="Pitluck S."/>
            <person name="Peters L."/>
            <person name="Kyrpides N."/>
            <person name="Mavromatis K."/>
            <person name="Ivanova N."/>
            <person name="Ovchinnikova G."/>
            <person name="Pagani I."/>
            <person name="Daligault H."/>
            <person name="Detter J.C."/>
            <person name="Han C."/>
            <person name="Land M."/>
            <person name="Hauser L."/>
            <person name="Markowitz V."/>
            <person name="Cheng J.-F."/>
            <person name="Hugenholtz P."/>
            <person name="Woyke T."/>
            <person name="Wu D."/>
            <person name="Verbarg S."/>
            <person name="Frueling A."/>
            <person name="Brambilla E."/>
            <person name="Klenk H.-P."/>
            <person name="Eisen J.A."/>
        </authorList>
    </citation>
    <scope>NUCLEOTIDE SEQUENCE</scope>
    <source>
        <strain>DSM 1100</strain>
    </source>
</reference>
<dbReference type="GO" id="GO:0042597">
    <property type="term" value="C:periplasmic space"/>
    <property type="evidence" value="ECO:0007669"/>
    <property type="project" value="UniProtKB-SubCell"/>
</dbReference>
<evidence type="ECO:0000256" key="6">
    <source>
        <dbReference type="ARBA" id="ARBA00012865"/>
    </source>
</evidence>
<comment type="similarity">
    <text evidence="4">Belongs to the metallo-beta-lactamase superfamily. Class-B beta-lactamase family.</text>
</comment>
<gene>
    <name evidence="14" type="ordered locus">Halhy_6448</name>
</gene>
<comment type="catalytic activity">
    <reaction evidence="1">
        <text>a beta-lactam + H2O = a substituted beta-amino acid</text>
        <dbReference type="Rhea" id="RHEA:20401"/>
        <dbReference type="ChEBI" id="CHEBI:15377"/>
        <dbReference type="ChEBI" id="CHEBI:35627"/>
        <dbReference type="ChEBI" id="CHEBI:140347"/>
        <dbReference type="EC" id="3.5.2.6"/>
    </reaction>
</comment>
<dbReference type="PROSITE" id="PS00744">
    <property type="entry name" value="BETA_LACTAMASE_B_2"/>
    <property type="match status" value="1"/>
</dbReference>
<evidence type="ECO:0000256" key="10">
    <source>
        <dbReference type="ARBA" id="ARBA00022801"/>
    </source>
</evidence>
<accession>F4KR79</accession>
<dbReference type="PROSITE" id="PS51257">
    <property type="entry name" value="PROKAR_LIPOPROTEIN"/>
    <property type="match status" value="1"/>
</dbReference>
<dbReference type="KEGG" id="hhy:Halhy_6448"/>
<reference evidence="14 15" key="1">
    <citation type="journal article" date="2011" name="Stand. Genomic Sci.">
        <title>Complete genome sequence of Haliscomenobacter hydrossis type strain (O).</title>
        <authorList>
            <consortium name="US DOE Joint Genome Institute (JGI-PGF)"/>
            <person name="Daligault H."/>
            <person name="Lapidus A."/>
            <person name="Zeytun A."/>
            <person name="Nolan M."/>
            <person name="Lucas S."/>
            <person name="Del Rio T.G."/>
            <person name="Tice H."/>
            <person name="Cheng J.F."/>
            <person name="Tapia R."/>
            <person name="Han C."/>
            <person name="Goodwin L."/>
            <person name="Pitluck S."/>
            <person name="Liolios K."/>
            <person name="Pagani I."/>
            <person name="Ivanova N."/>
            <person name="Huntemann M."/>
            <person name="Mavromatis K."/>
            <person name="Mikhailova N."/>
            <person name="Pati A."/>
            <person name="Chen A."/>
            <person name="Palaniappan K."/>
            <person name="Land M."/>
            <person name="Hauser L."/>
            <person name="Brambilla E.M."/>
            <person name="Rohde M."/>
            <person name="Verbarg S."/>
            <person name="Goker M."/>
            <person name="Bristow J."/>
            <person name="Eisen J.A."/>
            <person name="Markowitz V."/>
            <person name="Hugenholtz P."/>
            <person name="Kyrpides N.C."/>
            <person name="Klenk H.P."/>
            <person name="Woyke T."/>
        </authorList>
    </citation>
    <scope>NUCLEOTIDE SEQUENCE [LARGE SCALE GENOMIC DNA]</scope>
    <source>
        <strain evidence="15">ATCC 27775 / DSM 1100 / LMG 10767 / O</strain>
    </source>
</reference>
<dbReference type="CDD" id="cd16302">
    <property type="entry name" value="CcrA-like_MBL-B1"/>
    <property type="match status" value="1"/>
</dbReference>
<evidence type="ECO:0000313" key="15">
    <source>
        <dbReference type="Proteomes" id="UP000008461"/>
    </source>
</evidence>
<dbReference type="GO" id="GO:0017001">
    <property type="term" value="P:antibiotic catabolic process"/>
    <property type="evidence" value="ECO:0007669"/>
    <property type="project" value="InterPro"/>
</dbReference>
<dbReference type="NCBIfam" id="NF033088">
    <property type="entry name" value="bla_subclass_B1"/>
    <property type="match status" value="1"/>
</dbReference>
<dbReference type="GO" id="GO:0046677">
    <property type="term" value="P:response to antibiotic"/>
    <property type="evidence" value="ECO:0007669"/>
    <property type="project" value="UniProtKB-KW"/>
</dbReference>
<dbReference type="Gene3D" id="3.60.15.10">
    <property type="entry name" value="Ribonuclease Z/Hydroxyacylglutathione hydrolase-like"/>
    <property type="match status" value="1"/>
</dbReference>
<dbReference type="EC" id="3.5.2.6" evidence="6"/>
<proteinExistence type="inferred from homology"/>
<evidence type="ECO:0000256" key="9">
    <source>
        <dbReference type="ARBA" id="ARBA00022764"/>
    </source>
</evidence>
<comment type="cofactor">
    <cofactor evidence="2">
        <name>Zn(2+)</name>
        <dbReference type="ChEBI" id="CHEBI:29105"/>
    </cofactor>
</comment>
<comment type="subunit">
    <text evidence="5">Monomer.</text>
</comment>
<dbReference type="GO" id="GO:0008270">
    <property type="term" value="F:zinc ion binding"/>
    <property type="evidence" value="ECO:0007669"/>
    <property type="project" value="InterPro"/>
</dbReference>
<dbReference type="InterPro" id="IPR001279">
    <property type="entry name" value="Metallo-B-lactamas"/>
</dbReference>
<dbReference type="eggNOG" id="COG0491">
    <property type="taxonomic scope" value="Bacteria"/>
</dbReference>
<dbReference type="Proteomes" id="UP000008461">
    <property type="component" value="Chromosome"/>
</dbReference>
<evidence type="ECO:0000259" key="13">
    <source>
        <dbReference type="SMART" id="SM00849"/>
    </source>
</evidence>
<dbReference type="OrthoDB" id="9769598at2"/>
<evidence type="ECO:0000256" key="2">
    <source>
        <dbReference type="ARBA" id="ARBA00001947"/>
    </source>
</evidence>
<dbReference type="Pfam" id="PF00753">
    <property type="entry name" value="Lactamase_B"/>
    <property type="match status" value="1"/>
</dbReference>